<evidence type="ECO:0000256" key="2">
    <source>
        <dbReference type="SAM" id="SignalP"/>
    </source>
</evidence>
<gene>
    <name evidence="3" type="ORF">AHMF7605_03910</name>
</gene>
<reference evidence="3 4" key="1">
    <citation type="submission" date="2018-03" db="EMBL/GenBank/DDBJ databases">
        <title>Adhaeribacter sp. HMF7605 Genome sequencing and assembly.</title>
        <authorList>
            <person name="Kang H."/>
            <person name="Kang J."/>
            <person name="Cha I."/>
            <person name="Kim H."/>
            <person name="Joh K."/>
        </authorList>
    </citation>
    <scope>NUCLEOTIDE SEQUENCE [LARGE SCALE GENOMIC DNA]</scope>
    <source>
        <strain evidence="3 4">HMF7605</strain>
    </source>
</reference>
<name>A0A2T2YB47_9BACT</name>
<comment type="caution">
    <text evidence="3">The sequence shown here is derived from an EMBL/GenBank/DDBJ whole genome shotgun (WGS) entry which is preliminary data.</text>
</comment>
<keyword evidence="2" id="KW-0732">Signal</keyword>
<dbReference type="RefSeq" id="WP_106926642.1">
    <property type="nucleotide sequence ID" value="NZ_PYFT01000001.1"/>
</dbReference>
<dbReference type="EMBL" id="PYFT01000001">
    <property type="protein sequence ID" value="PSR52729.1"/>
    <property type="molecule type" value="Genomic_DNA"/>
</dbReference>
<sequence length="181" mass="19752">MKKPFVTVCFVLFLFLSGQAQTYQGNWLVGGTGNLHLGTKNKGTLLMLSPRFGVFAANNLAFGAILPLALYSYSGSTTSSFGLSPFVRGYFGSMPTQFFVEGRIGYQRYNFNSDTGDFNDYANTFTYGIGLGVTRYITEQVGLELLVSYDETGNNDAILNTSNLTGINVNVGFQIYLPGTK</sequence>
<protein>
    <recommendedName>
        <fullName evidence="5">Outer membrane protein beta-barrel domain-containing protein</fullName>
    </recommendedName>
</protein>
<dbReference type="Proteomes" id="UP000240357">
    <property type="component" value="Unassembled WGS sequence"/>
</dbReference>
<dbReference type="AlphaFoldDB" id="A0A2T2YB47"/>
<evidence type="ECO:0008006" key="5">
    <source>
        <dbReference type="Google" id="ProtNLM"/>
    </source>
</evidence>
<dbReference type="OrthoDB" id="945117at2"/>
<evidence type="ECO:0000313" key="4">
    <source>
        <dbReference type="Proteomes" id="UP000240357"/>
    </source>
</evidence>
<accession>A0A2T2YB47</accession>
<evidence type="ECO:0000256" key="1">
    <source>
        <dbReference type="SAM" id="Phobius"/>
    </source>
</evidence>
<proteinExistence type="predicted"/>
<evidence type="ECO:0000313" key="3">
    <source>
        <dbReference type="EMBL" id="PSR52729.1"/>
    </source>
</evidence>
<feature type="signal peptide" evidence="2">
    <location>
        <begin position="1"/>
        <end position="22"/>
    </location>
</feature>
<keyword evidence="1" id="KW-0812">Transmembrane</keyword>
<keyword evidence="1" id="KW-1133">Transmembrane helix</keyword>
<dbReference type="SUPFAM" id="SSF56925">
    <property type="entry name" value="OMPA-like"/>
    <property type="match status" value="1"/>
</dbReference>
<dbReference type="Gene3D" id="2.40.160.20">
    <property type="match status" value="1"/>
</dbReference>
<organism evidence="3 4">
    <name type="scientific">Adhaeribacter arboris</name>
    <dbReference type="NCBI Taxonomy" id="2072846"/>
    <lineage>
        <taxon>Bacteria</taxon>
        <taxon>Pseudomonadati</taxon>
        <taxon>Bacteroidota</taxon>
        <taxon>Cytophagia</taxon>
        <taxon>Cytophagales</taxon>
        <taxon>Hymenobacteraceae</taxon>
        <taxon>Adhaeribacter</taxon>
    </lineage>
</organism>
<feature type="chain" id="PRO_5015507252" description="Outer membrane protein beta-barrel domain-containing protein" evidence="2">
    <location>
        <begin position="23"/>
        <end position="181"/>
    </location>
</feature>
<keyword evidence="1" id="KW-0472">Membrane</keyword>
<dbReference type="InterPro" id="IPR011250">
    <property type="entry name" value="OMP/PagP_B-barrel"/>
</dbReference>
<feature type="transmembrane region" description="Helical" evidence="1">
    <location>
        <begin position="52"/>
        <end position="73"/>
    </location>
</feature>
<keyword evidence="4" id="KW-1185">Reference proteome</keyword>